<evidence type="ECO:0008006" key="3">
    <source>
        <dbReference type="Google" id="ProtNLM"/>
    </source>
</evidence>
<name>A0ABW4RHQ0_9BACL</name>
<dbReference type="EMBL" id="JBHUEH010000011">
    <property type="protein sequence ID" value="MFD1885575.1"/>
    <property type="molecule type" value="Genomic_DNA"/>
</dbReference>
<organism evidence="1 2">
    <name type="scientific">Paenibacillus wenxiniae</name>
    <dbReference type="NCBI Taxonomy" id="1636843"/>
    <lineage>
        <taxon>Bacteria</taxon>
        <taxon>Bacillati</taxon>
        <taxon>Bacillota</taxon>
        <taxon>Bacilli</taxon>
        <taxon>Bacillales</taxon>
        <taxon>Paenibacillaceae</taxon>
        <taxon>Paenibacillus</taxon>
    </lineage>
</organism>
<dbReference type="Proteomes" id="UP001597233">
    <property type="component" value="Unassembled WGS sequence"/>
</dbReference>
<dbReference type="Pfam" id="PF23140">
    <property type="entry name" value="Gp80"/>
    <property type="match status" value="1"/>
</dbReference>
<accession>A0ABW4RHQ0</accession>
<sequence>MAALTNYAEARLLNYLFRTGNVYVALYKTNPSDSNTGEEVSGGSYARQLISFGDPTQIADKGTIKNSSDVVFPVATAEWGTIAYVGVTDAATGGNLLAYKAVTNPRAVLISDRVRFLSNEFSVEID</sequence>
<gene>
    <name evidence="1" type="ORF">ACFSC9_08540</name>
</gene>
<proteinExistence type="predicted"/>
<dbReference type="RefSeq" id="WP_347325837.1">
    <property type="nucleotide sequence ID" value="NZ_JBCGUH010000007.1"/>
</dbReference>
<comment type="caution">
    <text evidence="1">The sequence shown here is derived from an EMBL/GenBank/DDBJ whole genome shotgun (WGS) entry which is preliminary data.</text>
</comment>
<keyword evidence="2" id="KW-1185">Reference proteome</keyword>
<protein>
    <recommendedName>
        <fullName evidence="3">Bacteriophage lambda head decoration protein D</fullName>
    </recommendedName>
</protein>
<reference evidence="2" key="1">
    <citation type="journal article" date="2019" name="Int. J. Syst. Evol. Microbiol.">
        <title>The Global Catalogue of Microorganisms (GCM) 10K type strain sequencing project: providing services to taxonomists for standard genome sequencing and annotation.</title>
        <authorList>
            <consortium name="The Broad Institute Genomics Platform"/>
            <consortium name="The Broad Institute Genome Sequencing Center for Infectious Disease"/>
            <person name="Wu L."/>
            <person name="Ma J."/>
        </authorList>
    </citation>
    <scope>NUCLEOTIDE SEQUENCE [LARGE SCALE GENOMIC DNA]</scope>
    <source>
        <strain evidence="2">CCUG 54950</strain>
    </source>
</reference>
<evidence type="ECO:0000313" key="2">
    <source>
        <dbReference type="Proteomes" id="UP001597233"/>
    </source>
</evidence>
<dbReference type="InterPro" id="IPR056908">
    <property type="entry name" value="Gp80-like"/>
</dbReference>
<evidence type="ECO:0000313" key="1">
    <source>
        <dbReference type="EMBL" id="MFD1885575.1"/>
    </source>
</evidence>